<protein>
    <submittedName>
        <fullName evidence="2">(salmon louse) hypothetical protein</fullName>
    </submittedName>
</protein>
<feature type="coiled-coil region" evidence="1">
    <location>
        <begin position="15"/>
        <end position="42"/>
    </location>
</feature>
<comment type="caution">
    <text evidence="2">The sequence shown here is derived from an EMBL/GenBank/DDBJ whole genome shotgun (WGS) entry which is preliminary data.</text>
</comment>
<dbReference type="EMBL" id="CAJNVT010000021">
    <property type="protein sequence ID" value="CAF2742643.1"/>
    <property type="molecule type" value="Genomic_DNA"/>
</dbReference>
<gene>
    <name evidence="2" type="ORF">LSAA_127</name>
</gene>
<proteinExistence type="predicted"/>
<evidence type="ECO:0000256" key="1">
    <source>
        <dbReference type="SAM" id="Coils"/>
    </source>
</evidence>
<dbReference type="AlphaFoldDB" id="A0A817FA71"/>
<evidence type="ECO:0000313" key="2">
    <source>
        <dbReference type="EMBL" id="CAF2742643.1"/>
    </source>
</evidence>
<keyword evidence="1" id="KW-0175">Coiled coil</keyword>
<keyword evidence="3" id="KW-1185">Reference proteome</keyword>
<sequence>MTTDNLHPKRRICTRQELLDRLDELLNQVEETDQARMELKTIRHEKPKSLNTYFMACCNLWEQEMVLALSIFNPTTHYRKADSSSTSELRNQHDKIGRNLNASTVTSWGTSAGANPPFLLEKTHQLARQKVMQFQKTRMERIEVCLPTTIPTCSILHLLDNHWQNNPSTYDAHWAQHLSMVWWILETKATTRWMKRFG</sequence>
<evidence type="ECO:0000313" key="3">
    <source>
        <dbReference type="Proteomes" id="UP000675881"/>
    </source>
</evidence>
<dbReference type="Proteomes" id="UP000675881">
    <property type="component" value="Unassembled WGS sequence"/>
</dbReference>
<name>A0A817FA71_LEPSM</name>
<accession>A0A817FA71</accession>
<reference evidence="2" key="1">
    <citation type="submission" date="2021-02" db="EMBL/GenBank/DDBJ databases">
        <authorList>
            <person name="Bekaert M."/>
        </authorList>
    </citation>
    <scope>NUCLEOTIDE SEQUENCE</scope>
    <source>
        <strain evidence="2">IoA-00</strain>
    </source>
</reference>
<organism evidence="2 3">
    <name type="scientific">Lepeophtheirus salmonis</name>
    <name type="common">Salmon louse</name>
    <name type="synonym">Caligus salmonis</name>
    <dbReference type="NCBI Taxonomy" id="72036"/>
    <lineage>
        <taxon>Eukaryota</taxon>
        <taxon>Metazoa</taxon>
        <taxon>Ecdysozoa</taxon>
        <taxon>Arthropoda</taxon>
        <taxon>Crustacea</taxon>
        <taxon>Multicrustacea</taxon>
        <taxon>Hexanauplia</taxon>
        <taxon>Copepoda</taxon>
        <taxon>Siphonostomatoida</taxon>
        <taxon>Caligidae</taxon>
        <taxon>Lepeophtheirus</taxon>
    </lineage>
</organism>